<dbReference type="InterPro" id="IPR002501">
    <property type="entry name" value="PsdUridine_synth_N"/>
</dbReference>
<dbReference type="STRING" id="94128.A0A2A3EFV1"/>
<protein>
    <submittedName>
        <fullName evidence="3">tRNA pseudouridine synthase</fullName>
    </submittedName>
</protein>
<dbReference type="GO" id="GO:0009982">
    <property type="term" value="F:pseudouridine synthase activity"/>
    <property type="evidence" value="ECO:0007669"/>
    <property type="project" value="InterPro"/>
</dbReference>
<comment type="similarity">
    <text evidence="1">Belongs to the pseudouridine synthase TruB family.</text>
</comment>
<evidence type="ECO:0000259" key="2">
    <source>
        <dbReference type="Pfam" id="PF01509"/>
    </source>
</evidence>
<organism evidence="3 4">
    <name type="scientific">Apis cerana cerana</name>
    <name type="common">Oriental honeybee</name>
    <dbReference type="NCBI Taxonomy" id="94128"/>
    <lineage>
        <taxon>Eukaryota</taxon>
        <taxon>Metazoa</taxon>
        <taxon>Ecdysozoa</taxon>
        <taxon>Arthropoda</taxon>
        <taxon>Hexapoda</taxon>
        <taxon>Insecta</taxon>
        <taxon>Pterygota</taxon>
        <taxon>Neoptera</taxon>
        <taxon>Endopterygota</taxon>
        <taxon>Hymenoptera</taxon>
        <taxon>Apocrita</taxon>
        <taxon>Aculeata</taxon>
        <taxon>Apoidea</taxon>
        <taxon>Anthophila</taxon>
        <taxon>Apidae</taxon>
        <taxon>Apis</taxon>
    </lineage>
</organism>
<dbReference type="PANTHER" id="PTHR13195:SF0">
    <property type="entry name" value="PSEUDOURIDYLATE SYNTHASE TRUB2, MITOCHONDRIAL"/>
    <property type="match status" value="1"/>
</dbReference>
<sequence length="295" mass="33802">MSVKVYVNDARLVYNALNGIFVIYKSPHVHFNEMRQTLINNLCEDLNDMYVRPQRKYVAIEGDTNKDMKVIIRKSFADDPLVVGPRYQPNDFKLAATKIMHKDVSGVLVCGINKGQATNNYFHTGKIIEKSKYTHIKRGHIDKICSSMQSSHQKKMFELCGVDIQSQAAYELAVQGPIRPVNSNIPMIYAIKCTNFSPPEFTLEVVCTNEYDLYLKTIIHELGMQLRSNATCTQIICIQDGLFNIQQALLSKYWNIKEIMHNIQMCKKIIDENDHILYHENAALKPINHSMEVVS</sequence>
<dbReference type="PANTHER" id="PTHR13195">
    <property type="entry name" value="PSEUDOURIDINE SYNTHASE-RELATED"/>
    <property type="match status" value="1"/>
</dbReference>
<dbReference type="Proteomes" id="UP000242457">
    <property type="component" value="Unassembled WGS sequence"/>
</dbReference>
<dbReference type="GO" id="GO:0006396">
    <property type="term" value="P:RNA processing"/>
    <property type="evidence" value="ECO:0007669"/>
    <property type="project" value="InterPro"/>
</dbReference>
<accession>A0A2A3EFV1</accession>
<dbReference type="InterPro" id="IPR039048">
    <property type="entry name" value="Trub2"/>
</dbReference>
<dbReference type="InterPro" id="IPR020103">
    <property type="entry name" value="PsdUridine_synth_cat_dom_sf"/>
</dbReference>
<feature type="domain" description="Pseudouridine synthase II N-terminal" evidence="2">
    <location>
        <begin position="111"/>
        <end position="209"/>
    </location>
</feature>
<evidence type="ECO:0000313" key="3">
    <source>
        <dbReference type="EMBL" id="PBC30635.1"/>
    </source>
</evidence>
<proteinExistence type="inferred from homology"/>
<keyword evidence="4" id="KW-1185">Reference proteome</keyword>
<dbReference type="GO" id="GO:0003723">
    <property type="term" value="F:RNA binding"/>
    <property type="evidence" value="ECO:0007669"/>
    <property type="project" value="InterPro"/>
</dbReference>
<evidence type="ECO:0000313" key="4">
    <source>
        <dbReference type="Proteomes" id="UP000242457"/>
    </source>
</evidence>
<dbReference type="Gene3D" id="3.30.2350.10">
    <property type="entry name" value="Pseudouridine synthase"/>
    <property type="match status" value="1"/>
</dbReference>
<dbReference type="EMBL" id="KZ288256">
    <property type="protein sequence ID" value="PBC30635.1"/>
    <property type="molecule type" value="Genomic_DNA"/>
</dbReference>
<dbReference type="SUPFAM" id="SSF55120">
    <property type="entry name" value="Pseudouridine synthase"/>
    <property type="match status" value="1"/>
</dbReference>
<dbReference type="AlphaFoldDB" id="A0A2A3EFV1"/>
<name>A0A2A3EFV1_APICC</name>
<dbReference type="OrthoDB" id="9995526at2759"/>
<gene>
    <name evidence="3" type="ORF">APICC_02745</name>
</gene>
<evidence type="ECO:0000256" key="1">
    <source>
        <dbReference type="ARBA" id="ARBA00008999"/>
    </source>
</evidence>
<reference evidence="3" key="1">
    <citation type="submission" date="2014-07" db="EMBL/GenBank/DDBJ databases">
        <title>Genomic and transcriptomic analysis on Apis cerana provide comprehensive insights into honey bee biology.</title>
        <authorList>
            <person name="Diao Q."/>
            <person name="Sun L."/>
            <person name="Zheng H."/>
            <person name="Zheng H."/>
            <person name="Xu S."/>
            <person name="Wang S."/>
            <person name="Zeng Z."/>
            <person name="Hu F."/>
            <person name="Su S."/>
            <person name="Wu J."/>
        </authorList>
    </citation>
    <scope>NUCLEOTIDE SEQUENCE [LARGE SCALE GENOMIC DNA]</scope>
    <source>
        <tissue evidence="3">Pupae without intestine</tissue>
    </source>
</reference>
<dbReference type="CDD" id="cd02868">
    <property type="entry name" value="PseudoU_synth_hTruB2_like"/>
    <property type="match status" value="1"/>
</dbReference>
<dbReference type="Pfam" id="PF01509">
    <property type="entry name" value="TruB_N"/>
    <property type="match status" value="1"/>
</dbReference>
<dbReference type="GO" id="GO:0001522">
    <property type="term" value="P:pseudouridine synthesis"/>
    <property type="evidence" value="ECO:0007669"/>
    <property type="project" value="InterPro"/>
</dbReference>